<dbReference type="Pfam" id="PF17836">
    <property type="entry name" value="PglD_N"/>
    <property type="match status" value="1"/>
</dbReference>
<feature type="binding site" evidence="3">
    <location>
        <position position="143"/>
    </location>
    <ligand>
        <name>acetyl-CoA</name>
        <dbReference type="ChEBI" id="CHEBI:57288"/>
    </ligand>
</feature>
<comment type="caution">
    <text evidence="5">The sequence shown here is derived from an EMBL/GenBank/DDBJ whole genome shotgun (WGS) entry which is preliminary data.</text>
</comment>
<evidence type="ECO:0000256" key="2">
    <source>
        <dbReference type="PIRSR" id="PIRSR620019-1"/>
    </source>
</evidence>
<dbReference type="Gene3D" id="2.160.10.10">
    <property type="entry name" value="Hexapeptide repeat proteins"/>
    <property type="match status" value="1"/>
</dbReference>
<protein>
    <submittedName>
        <fullName evidence="5">Acetyltransferase</fullName>
    </submittedName>
</protein>
<evidence type="ECO:0000313" key="6">
    <source>
        <dbReference type="Proteomes" id="UP000664654"/>
    </source>
</evidence>
<accession>A0A939DLR1</accession>
<comment type="similarity">
    <text evidence="1">Belongs to the transferase hexapeptide repeat family.</text>
</comment>
<sequence length="209" mass="22275">MQLVIIGAGGHGKVVAECAELMTQFSQIHFLDEQQAHLQHYPWPVIGRPDTYSQYAGSQTRFFIAIGDNHLRGRWVETLTEAKCKLATLIHPSAQVSRHSQIGEGTLICANVSVNPFTSLGISCIVNTGAIVEHDCKVSDLVHIAPGCSIAGGVEIGRASFLGIGTNVIQGVRIGSNVQTGAGAVVLKDIKNNQLAVGVPARVIKQRDC</sequence>
<evidence type="ECO:0000259" key="4">
    <source>
        <dbReference type="Pfam" id="PF17836"/>
    </source>
</evidence>
<organism evidence="5 6">
    <name type="scientific">Bowmanella dokdonensis</name>
    <dbReference type="NCBI Taxonomy" id="751969"/>
    <lineage>
        <taxon>Bacteria</taxon>
        <taxon>Pseudomonadati</taxon>
        <taxon>Pseudomonadota</taxon>
        <taxon>Gammaproteobacteria</taxon>
        <taxon>Alteromonadales</taxon>
        <taxon>Alteromonadaceae</taxon>
        <taxon>Bowmanella</taxon>
    </lineage>
</organism>
<dbReference type="RefSeq" id="WP_206573182.1">
    <property type="nucleotide sequence ID" value="NZ_JAFKCV010000003.1"/>
</dbReference>
<feature type="site" description="Increases basicity of active site His" evidence="2">
    <location>
        <position position="135"/>
    </location>
</feature>
<evidence type="ECO:0000256" key="3">
    <source>
        <dbReference type="PIRSR" id="PIRSR620019-2"/>
    </source>
</evidence>
<dbReference type="EMBL" id="JAFKCV010000003">
    <property type="protein sequence ID" value="MBN7825079.1"/>
    <property type="molecule type" value="Genomic_DNA"/>
</dbReference>
<proteinExistence type="inferred from homology"/>
<evidence type="ECO:0000313" key="5">
    <source>
        <dbReference type="EMBL" id="MBN7825079.1"/>
    </source>
</evidence>
<dbReference type="InterPro" id="IPR011004">
    <property type="entry name" value="Trimer_LpxA-like_sf"/>
</dbReference>
<name>A0A939DLR1_9ALTE</name>
<feature type="binding site" evidence="3">
    <location>
        <position position="164"/>
    </location>
    <ligand>
        <name>acetyl-CoA</name>
        <dbReference type="ChEBI" id="CHEBI:57288"/>
    </ligand>
</feature>
<dbReference type="InterPro" id="IPR020019">
    <property type="entry name" value="AcTrfase_PglD-like"/>
</dbReference>
<feature type="active site" description="Proton acceptor" evidence="2">
    <location>
        <position position="134"/>
    </location>
</feature>
<dbReference type="InterPro" id="IPR041561">
    <property type="entry name" value="PglD_N"/>
</dbReference>
<dbReference type="InterPro" id="IPR050179">
    <property type="entry name" value="Trans_hexapeptide_repeat"/>
</dbReference>
<dbReference type="Proteomes" id="UP000664654">
    <property type="component" value="Unassembled WGS sequence"/>
</dbReference>
<dbReference type="SUPFAM" id="SSF51161">
    <property type="entry name" value="Trimeric LpxA-like enzymes"/>
    <property type="match status" value="1"/>
</dbReference>
<reference evidence="5" key="1">
    <citation type="submission" date="2021-03" db="EMBL/GenBank/DDBJ databases">
        <title>novel species isolated from a fishpond in China.</title>
        <authorList>
            <person name="Lu H."/>
            <person name="Cai Z."/>
        </authorList>
    </citation>
    <scope>NUCLEOTIDE SEQUENCE</scope>
    <source>
        <strain evidence="5">JCM 30855</strain>
    </source>
</reference>
<dbReference type="AlphaFoldDB" id="A0A939DLR1"/>
<dbReference type="NCBIfam" id="TIGR03570">
    <property type="entry name" value="NeuD_NnaD"/>
    <property type="match status" value="1"/>
</dbReference>
<evidence type="ECO:0000256" key="1">
    <source>
        <dbReference type="ARBA" id="ARBA00007274"/>
    </source>
</evidence>
<dbReference type="Gene3D" id="3.40.50.20">
    <property type="match status" value="1"/>
</dbReference>
<dbReference type="PANTHER" id="PTHR43300:SF7">
    <property type="entry name" value="UDP-N-ACETYLBACILLOSAMINE N-ACETYLTRANSFERASE"/>
    <property type="match status" value="1"/>
</dbReference>
<gene>
    <name evidence="5" type="ORF">J0A66_07575</name>
</gene>
<feature type="domain" description="PglD N-terminal" evidence="4">
    <location>
        <begin position="2"/>
        <end position="79"/>
    </location>
</feature>
<dbReference type="PANTHER" id="PTHR43300">
    <property type="entry name" value="ACETYLTRANSFERASE"/>
    <property type="match status" value="1"/>
</dbReference>
<dbReference type="CDD" id="cd03360">
    <property type="entry name" value="LbH_AT_putative"/>
    <property type="match status" value="1"/>
</dbReference>
<keyword evidence="6" id="KW-1185">Reference proteome</keyword>
<feature type="binding site" evidence="3">
    <location>
        <position position="67"/>
    </location>
    <ligand>
        <name>substrate</name>
    </ligand>
</feature>